<dbReference type="EMBL" id="SJPY01000001">
    <property type="protein sequence ID" value="TWU45383.1"/>
    <property type="molecule type" value="Genomic_DNA"/>
</dbReference>
<dbReference type="PANTHER" id="PTHR33495:SF2">
    <property type="entry name" value="ANTI-SIGMA FACTOR ANTAGONIST TM_1081-RELATED"/>
    <property type="match status" value="1"/>
</dbReference>
<keyword evidence="3" id="KW-1185">Reference proteome</keyword>
<evidence type="ECO:0000259" key="1">
    <source>
        <dbReference type="PROSITE" id="PS50801"/>
    </source>
</evidence>
<dbReference type="OrthoDB" id="277202at2"/>
<dbReference type="GO" id="GO:0043856">
    <property type="term" value="F:anti-sigma factor antagonist activity"/>
    <property type="evidence" value="ECO:0007669"/>
    <property type="project" value="TreeGrafter"/>
</dbReference>
<organism evidence="2 3">
    <name type="scientific">Novipirellula aureliae</name>
    <dbReference type="NCBI Taxonomy" id="2527966"/>
    <lineage>
        <taxon>Bacteria</taxon>
        <taxon>Pseudomonadati</taxon>
        <taxon>Planctomycetota</taxon>
        <taxon>Planctomycetia</taxon>
        <taxon>Pirellulales</taxon>
        <taxon>Pirellulaceae</taxon>
        <taxon>Novipirellula</taxon>
    </lineage>
</organism>
<dbReference type="CDD" id="cd07043">
    <property type="entry name" value="STAS_anti-anti-sigma_factors"/>
    <property type="match status" value="1"/>
</dbReference>
<accession>A0A5C6E6W2</accession>
<evidence type="ECO:0000313" key="3">
    <source>
        <dbReference type="Proteomes" id="UP000315471"/>
    </source>
</evidence>
<dbReference type="AlphaFoldDB" id="A0A5C6E6W2"/>
<dbReference type="Proteomes" id="UP000315471">
    <property type="component" value="Unassembled WGS sequence"/>
</dbReference>
<reference evidence="2 3" key="1">
    <citation type="submission" date="2019-02" db="EMBL/GenBank/DDBJ databases">
        <title>Deep-cultivation of Planctomycetes and their phenomic and genomic characterization uncovers novel biology.</title>
        <authorList>
            <person name="Wiegand S."/>
            <person name="Jogler M."/>
            <person name="Boedeker C."/>
            <person name="Pinto D."/>
            <person name="Vollmers J."/>
            <person name="Rivas-Marin E."/>
            <person name="Kohn T."/>
            <person name="Peeters S.H."/>
            <person name="Heuer A."/>
            <person name="Rast P."/>
            <person name="Oberbeckmann S."/>
            <person name="Bunk B."/>
            <person name="Jeske O."/>
            <person name="Meyerdierks A."/>
            <person name="Storesund J.E."/>
            <person name="Kallscheuer N."/>
            <person name="Luecker S."/>
            <person name="Lage O.M."/>
            <person name="Pohl T."/>
            <person name="Merkel B.J."/>
            <person name="Hornburger P."/>
            <person name="Mueller R.-W."/>
            <person name="Bruemmer F."/>
            <person name="Labrenz M."/>
            <person name="Spormann A.M."/>
            <person name="Op Den Camp H."/>
            <person name="Overmann J."/>
            <person name="Amann R."/>
            <person name="Jetten M.S.M."/>
            <person name="Mascher T."/>
            <person name="Medema M.H."/>
            <person name="Devos D.P."/>
            <person name="Kaster A.-K."/>
            <person name="Ovreas L."/>
            <person name="Rohde M."/>
            <person name="Galperin M.Y."/>
            <person name="Jogler C."/>
        </authorList>
    </citation>
    <scope>NUCLEOTIDE SEQUENCE [LARGE SCALE GENOMIC DNA]</scope>
    <source>
        <strain evidence="2 3">Q31b</strain>
    </source>
</reference>
<dbReference type="RefSeq" id="WP_146598097.1">
    <property type="nucleotide sequence ID" value="NZ_SJPY01000001.1"/>
</dbReference>
<gene>
    <name evidence="2" type="ORF">Q31b_05550</name>
</gene>
<feature type="domain" description="STAS" evidence="1">
    <location>
        <begin position="1"/>
        <end position="118"/>
    </location>
</feature>
<dbReference type="SUPFAM" id="SSF52091">
    <property type="entry name" value="SpoIIaa-like"/>
    <property type="match status" value="1"/>
</dbReference>
<dbReference type="InterPro" id="IPR036513">
    <property type="entry name" value="STAS_dom_sf"/>
</dbReference>
<comment type="caution">
    <text evidence="2">The sequence shown here is derived from an EMBL/GenBank/DDBJ whole genome shotgun (WGS) entry which is preliminary data.</text>
</comment>
<sequence length="120" mass="13621">MTTKTHFNVSVIENIPVIKLADSKFVDRLMIQETQDELIEYIQIGKPERLVISFEGVKSISSEFITTLLRCNEYVRSVEGDLILSCMSPVVRMAFQVTNLDGNVLRIHNSVINAIDSFRS</sequence>
<proteinExistence type="predicted"/>
<dbReference type="InterPro" id="IPR002645">
    <property type="entry name" value="STAS_dom"/>
</dbReference>
<protein>
    <recommendedName>
        <fullName evidence="1">STAS domain-containing protein</fullName>
    </recommendedName>
</protein>
<dbReference type="PROSITE" id="PS50801">
    <property type="entry name" value="STAS"/>
    <property type="match status" value="1"/>
</dbReference>
<dbReference type="Gene3D" id="3.30.750.24">
    <property type="entry name" value="STAS domain"/>
    <property type="match status" value="1"/>
</dbReference>
<dbReference type="Pfam" id="PF01740">
    <property type="entry name" value="STAS"/>
    <property type="match status" value="1"/>
</dbReference>
<name>A0A5C6E6W2_9BACT</name>
<evidence type="ECO:0000313" key="2">
    <source>
        <dbReference type="EMBL" id="TWU45383.1"/>
    </source>
</evidence>
<dbReference type="PANTHER" id="PTHR33495">
    <property type="entry name" value="ANTI-SIGMA FACTOR ANTAGONIST TM_1081-RELATED-RELATED"/>
    <property type="match status" value="1"/>
</dbReference>